<dbReference type="Pfam" id="PF03610">
    <property type="entry name" value="EIIA-man"/>
    <property type="match status" value="1"/>
</dbReference>
<keyword evidence="3" id="KW-0963">Cytoplasm</keyword>
<evidence type="ECO:0000313" key="10">
    <source>
        <dbReference type="Proteomes" id="UP000199503"/>
    </source>
</evidence>
<keyword evidence="5" id="KW-0808">Transferase</keyword>
<sequence length="128" mass="12960">MTIPVLLAGHGALPSGAADAAEFVVGPQSRLLVCELGPAESPDTYGERLADLVGDAPEVLVLADLPGGTPANAAKLFAARRTGVRIVTGLNLPMLLEVLVRDGDVDELAAIAQAAGKGGVLTEPVLSR</sequence>
<evidence type="ECO:0000256" key="4">
    <source>
        <dbReference type="ARBA" id="ARBA00022597"/>
    </source>
</evidence>
<dbReference type="GO" id="GO:0005737">
    <property type="term" value="C:cytoplasm"/>
    <property type="evidence" value="ECO:0007669"/>
    <property type="project" value="UniProtKB-SubCell"/>
</dbReference>
<evidence type="ECO:0000256" key="5">
    <source>
        <dbReference type="ARBA" id="ARBA00022679"/>
    </source>
</evidence>
<protein>
    <submittedName>
        <fullName evidence="9">PTS system, mannose-specific IIB component</fullName>
    </submittedName>
</protein>
<gene>
    <name evidence="9" type="ORF">SAMN04488000_10623</name>
</gene>
<proteinExistence type="predicted"/>
<dbReference type="InterPro" id="IPR033887">
    <property type="entry name" value="PTS_IIA_man"/>
</dbReference>
<keyword evidence="7" id="KW-0418">Kinase</keyword>
<name>A0A1H9LA04_9PSEU</name>
<dbReference type="RefSeq" id="WP_089917060.1">
    <property type="nucleotide sequence ID" value="NZ_FOFV01000006.1"/>
</dbReference>
<reference evidence="10" key="1">
    <citation type="submission" date="2016-10" db="EMBL/GenBank/DDBJ databases">
        <authorList>
            <person name="Varghese N."/>
            <person name="Submissions S."/>
        </authorList>
    </citation>
    <scope>NUCLEOTIDE SEQUENCE [LARGE SCALE GENOMIC DNA]</scope>
    <source>
        <strain evidence="10">DSM 44437</strain>
    </source>
</reference>
<dbReference type="Gene3D" id="3.40.50.510">
    <property type="entry name" value="Phosphotransferase system, mannose-type IIA component"/>
    <property type="match status" value="1"/>
</dbReference>
<dbReference type="GO" id="GO:0016301">
    <property type="term" value="F:kinase activity"/>
    <property type="evidence" value="ECO:0007669"/>
    <property type="project" value="UniProtKB-KW"/>
</dbReference>
<dbReference type="GO" id="GO:0009401">
    <property type="term" value="P:phosphoenolpyruvate-dependent sugar phosphotransferase system"/>
    <property type="evidence" value="ECO:0007669"/>
    <property type="project" value="UniProtKB-KW"/>
</dbReference>
<comment type="subcellular location">
    <subcellularLocation>
        <location evidence="1">Cytoplasm</location>
    </subcellularLocation>
</comment>
<dbReference type="AlphaFoldDB" id="A0A1H9LA04"/>
<dbReference type="GO" id="GO:0016020">
    <property type="term" value="C:membrane"/>
    <property type="evidence" value="ECO:0007669"/>
    <property type="project" value="InterPro"/>
</dbReference>
<evidence type="ECO:0000256" key="2">
    <source>
        <dbReference type="ARBA" id="ARBA00022448"/>
    </source>
</evidence>
<dbReference type="OrthoDB" id="3183705at2"/>
<dbReference type="InterPro" id="IPR004701">
    <property type="entry name" value="PTS_EIIA_man-typ"/>
</dbReference>
<organism evidence="9 10">
    <name type="scientific">Lentzea albida</name>
    <dbReference type="NCBI Taxonomy" id="65499"/>
    <lineage>
        <taxon>Bacteria</taxon>
        <taxon>Bacillati</taxon>
        <taxon>Actinomycetota</taxon>
        <taxon>Actinomycetes</taxon>
        <taxon>Pseudonocardiales</taxon>
        <taxon>Pseudonocardiaceae</taxon>
        <taxon>Lentzea</taxon>
    </lineage>
</organism>
<dbReference type="PANTHER" id="PTHR33799">
    <property type="entry name" value="PTS PERMEASE-RELATED-RELATED"/>
    <property type="match status" value="1"/>
</dbReference>
<keyword evidence="2" id="KW-0813">Transport</keyword>
<evidence type="ECO:0000313" key="9">
    <source>
        <dbReference type="EMBL" id="SER07975.1"/>
    </source>
</evidence>
<dbReference type="PROSITE" id="PS51096">
    <property type="entry name" value="PTS_EIIA_TYPE_4"/>
    <property type="match status" value="1"/>
</dbReference>
<evidence type="ECO:0000256" key="3">
    <source>
        <dbReference type="ARBA" id="ARBA00022490"/>
    </source>
</evidence>
<keyword evidence="10" id="KW-1185">Reference proteome</keyword>
<evidence type="ECO:0000259" key="8">
    <source>
        <dbReference type="PROSITE" id="PS51096"/>
    </source>
</evidence>
<dbReference type="SUPFAM" id="SSF53062">
    <property type="entry name" value="PTS system fructose IIA component-like"/>
    <property type="match status" value="1"/>
</dbReference>
<dbReference type="CDD" id="cd00006">
    <property type="entry name" value="PTS_IIA_man"/>
    <property type="match status" value="1"/>
</dbReference>
<dbReference type="InterPro" id="IPR051471">
    <property type="entry name" value="Bacterial_PTS_sugar_comp"/>
</dbReference>
<evidence type="ECO:0000256" key="6">
    <source>
        <dbReference type="ARBA" id="ARBA00022683"/>
    </source>
</evidence>
<dbReference type="Proteomes" id="UP000199503">
    <property type="component" value="Unassembled WGS sequence"/>
</dbReference>
<feature type="domain" description="PTS EIIA type-4" evidence="8">
    <location>
        <begin position="2"/>
        <end position="120"/>
    </location>
</feature>
<evidence type="ECO:0000256" key="7">
    <source>
        <dbReference type="ARBA" id="ARBA00022777"/>
    </source>
</evidence>
<evidence type="ECO:0000256" key="1">
    <source>
        <dbReference type="ARBA" id="ARBA00004496"/>
    </source>
</evidence>
<accession>A0A1H9LA04</accession>
<keyword evidence="4" id="KW-0762">Sugar transport</keyword>
<dbReference type="STRING" id="65499.SAMN04488000_10623"/>
<dbReference type="PANTHER" id="PTHR33799:SF1">
    <property type="entry name" value="PTS SYSTEM MANNOSE-SPECIFIC EIIAB COMPONENT-RELATED"/>
    <property type="match status" value="1"/>
</dbReference>
<dbReference type="EMBL" id="FOFV01000006">
    <property type="protein sequence ID" value="SER07975.1"/>
    <property type="molecule type" value="Genomic_DNA"/>
</dbReference>
<keyword evidence="6" id="KW-0598">Phosphotransferase system</keyword>
<dbReference type="InterPro" id="IPR036662">
    <property type="entry name" value="PTS_EIIA_man-typ_sf"/>
</dbReference>